<dbReference type="EMBL" id="JAWHQM010000002">
    <property type="protein sequence ID" value="KAK5624983.1"/>
    <property type="molecule type" value="Genomic_DNA"/>
</dbReference>
<reference evidence="1 2" key="1">
    <citation type="submission" date="2023-10" db="EMBL/GenBank/DDBJ databases">
        <title>Draft genome sequence of Xylaria bambusicola isolate GMP-LS, the root and basal stem rot pathogen of sugarcane in Indonesia.</title>
        <authorList>
            <person name="Selvaraj P."/>
            <person name="Muralishankar V."/>
            <person name="Muruganantham S."/>
            <person name="Sp S."/>
            <person name="Haryani S."/>
            <person name="Lau K.J.X."/>
            <person name="Naqvi N.I."/>
        </authorList>
    </citation>
    <scope>NUCLEOTIDE SEQUENCE [LARGE SCALE GENOMIC DNA]</scope>
    <source>
        <strain evidence="1">GMP-LS</strain>
    </source>
</reference>
<keyword evidence="2" id="KW-1185">Reference proteome</keyword>
<evidence type="ECO:0000313" key="2">
    <source>
        <dbReference type="Proteomes" id="UP001305414"/>
    </source>
</evidence>
<evidence type="ECO:0008006" key="3">
    <source>
        <dbReference type="Google" id="ProtNLM"/>
    </source>
</evidence>
<proteinExistence type="predicted"/>
<comment type="caution">
    <text evidence="1">The sequence shown here is derived from an EMBL/GenBank/DDBJ whole genome shotgun (WGS) entry which is preliminary data.</text>
</comment>
<dbReference type="PANTHER" id="PTHR39697:SF2">
    <property type="entry name" value="CYANOVIRIN-N DOMAIN-CONTAINING PROTEIN"/>
    <property type="match status" value="1"/>
</dbReference>
<dbReference type="PANTHER" id="PTHR39697">
    <property type="entry name" value="RICIN B LECTIN DOMAIN-CONTAINING PROTEIN-RELATED"/>
    <property type="match status" value="1"/>
</dbReference>
<accession>A0AAN7Z2S4</accession>
<organism evidence="1 2">
    <name type="scientific">Xylaria bambusicola</name>
    <dbReference type="NCBI Taxonomy" id="326684"/>
    <lineage>
        <taxon>Eukaryota</taxon>
        <taxon>Fungi</taxon>
        <taxon>Dikarya</taxon>
        <taxon>Ascomycota</taxon>
        <taxon>Pezizomycotina</taxon>
        <taxon>Sordariomycetes</taxon>
        <taxon>Xylariomycetidae</taxon>
        <taxon>Xylariales</taxon>
        <taxon>Xylariaceae</taxon>
        <taxon>Xylaria</taxon>
    </lineage>
</organism>
<dbReference type="SUPFAM" id="SSF50370">
    <property type="entry name" value="Ricin B-like lectins"/>
    <property type="match status" value="1"/>
</dbReference>
<dbReference type="AlphaFoldDB" id="A0AAN7Z2S4"/>
<dbReference type="Proteomes" id="UP001305414">
    <property type="component" value="Unassembled WGS sequence"/>
</dbReference>
<name>A0AAN7Z2S4_9PEZI</name>
<gene>
    <name evidence="1" type="ORF">RRF57_000699</name>
</gene>
<protein>
    <recommendedName>
        <fullName evidence="3">Ricin B lectin domain-containing protein</fullName>
    </recommendedName>
</protein>
<evidence type="ECO:0000313" key="1">
    <source>
        <dbReference type="EMBL" id="KAK5624983.1"/>
    </source>
</evidence>
<dbReference type="InterPro" id="IPR035992">
    <property type="entry name" value="Ricin_B-like_lectins"/>
</dbReference>
<sequence length="185" mass="20013">MNPDAVFSNNISTALGLTDKTVHDTDSLVPHSISTTNNTTSNNSVGVPQPNGTYMIRNINSGEVLTTVAGHLTLAPDPGNRGGCHWVCMQHPDGWIQFRNIVTGGFLALPFTRSGTSGSSMQFFLQPREPRGYTLYINANGAVKAVGVTKYGAVAQFPLLESPDRAPAWDLWRCKGIFEQSLLSF</sequence>